<gene>
    <name evidence="5" type="ORF">CYME_CMN106C</name>
</gene>
<feature type="region of interest" description="Disordered" evidence="1">
    <location>
        <begin position="116"/>
        <end position="198"/>
    </location>
</feature>
<feature type="region of interest" description="Disordered" evidence="1">
    <location>
        <begin position="383"/>
        <end position="414"/>
    </location>
</feature>
<feature type="compositionally biased region" description="Polar residues" evidence="1">
    <location>
        <begin position="220"/>
        <end position="238"/>
    </location>
</feature>
<dbReference type="PANTHER" id="PTHR10887:SF518">
    <property type="entry name" value="RNA HELICASE NONSENSE MRNA REDUCING FACTOR"/>
    <property type="match status" value="1"/>
</dbReference>
<feature type="compositionally biased region" description="Low complexity" evidence="1">
    <location>
        <begin position="61"/>
        <end position="70"/>
    </location>
</feature>
<dbReference type="InterPro" id="IPR045055">
    <property type="entry name" value="DNA2/NAM7-like"/>
</dbReference>
<reference evidence="5 6" key="2">
    <citation type="journal article" date="2007" name="BMC Biol.">
        <title>A 100%-complete sequence reveals unusually simple genomic features in the hot-spring red alga Cyanidioschyzon merolae.</title>
        <authorList>
            <person name="Nozaki H."/>
            <person name="Takano H."/>
            <person name="Misumi O."/>
            <person name="Terasawa K."/>
            <person name="Matsuzaki M."/>
            <person name="Maruyama S."/>
            <person name="Nishida K."/>
            <person name="Yagisawa F."/>
            <person name="Yoshida Y."/>
            <person name="Fujiwara T."/>
            <person name="Takio S."/>
            <person name="Tamura K."/>
            <person name="Chung S.J."/>
            <person name="Nakamura S."/>
            <person name="Kuroiwa H."/>
            <person name="Tanaka K."/>
            <person name="Sato N."/>
            <person name="Kuroiwa T."/>
        </authorList>
    </citation>
    <scope>NUCLEOTIDE SEQUENCE [LARGE SCALE GENOMIC DNA]</scope>
    <source>
        <strain evidence="5 6">10D</strain>
    </source>
</reference>
<protein>
    <submittedName>
        <fullName evidence="5">Similar to regulator of nonsense transcript stability</fullName>
    </submittedName>
</protein>
<dbReference type="Pfam" id="PF13086">
    <property type="entry name" value="AAA_11"/>
    <property type="match status" value="1"/>
</dbReference>
<feature type="domain" description="DNA2/NAM7 helicase-like C-terminal" evidence="4">
    <location>
        <begin position="1075"/>
        <end position="1280"/>
    </location>
</feature>
<feature type="domain" description="DNA2/NAM7 helicase helicase" evidence="3">
    <location>
        <begin position="784"/>
        <end position="1060"/>
    </location>
</feature>
<dbReference type="InterPro" id="IPR018838">
    <property type="entry name" value="ZGRF1-like_N"/>
</dbReference>
<dbReference type="GO" id="GO:0004386">
    <property type="term" value="F:helicase activity"/>
    <property type="evidence" value="ECO:0007669"/>
    <property type="project" value="InterPro"/>
</dbReference>
<dbReference type="Proteomes" id="UP000007014">
    <property type="component" value="Chromosome 14"/>
</dbReference>
<dbReference type="InterPro" id="IPR041677">
    <property type="entry name" value="DNA2/NAM7_AAA_11"/>
</dbReference>
<evidence type="ECO:0000259" key="2">
    <source>
        <dbReference type="Pfam" id="PF10382"/>
    </source>
</evidence>
<dbReference type="HOGENOM" id="CLU_260542_0_0_1"/>
<organism evidence="5 6">
    <name type="scientific">Cyanidioschyzon merolae (strain NIES-3377 / 10D)</name>
    <name type="common">Unicellular red alga</name>
    <dbReference type="NCBI Taxonomy" id="280699"/>
    <lineage>
        <taxon>Eukaryota</taxon>
        <taxon>Rhodophyta</taxon>
        <taxon>Bangiophyceae</taxon>
        <taxon>Cyanidiales</taxon>
        <taxon>Cyanidiaceae</taxon>
        <taxon>Cyanidioschyzon</taxon>
    </lineage>
</organism>
<dbReference type="Gramene" id="CMN106CT">
    <property type="protein sequence ID" value="CMN106CT"/>
    <property type="gene ID" value="CMN106C"/>
</dbReference>
<dbReference type="RefSeq" id="XP_005537259.1">
    <property type="nucleotide sequence ID" value="XM_005537202.1"/>
</dbReference>
<keyword evidence="6" id="KW-1185">Reference proteome</keyword>
<feature type="compositionally biased region" description="Polar residues" evidence="1">
    <location>
        <begin position="135"/>
        <end position="152"/>
    </location>
</feature>
<dbReference type="Pfam" id="PF13087">
    <property type="entry name" value="AAA_12"/>
    <property type="match status" value="1"/>
</dbReference>
<dbReference type="PANTHER" id="PTHR10887">
    <property type="entry name" value="DNA2/NAM7 HELICASE FAMILY"/>
    <property type="match status" value="1"/>
</dbReference>
<dbReference type="CDD" id="cd18808">
    <property type="entry name" value="SF1_C_Upf1"/>
    <property type="match status" value="1"/>
</dbReference>
<feature type="compositionally biased region" description="Low complexity" evidence="1">
    <location>
        <begin position="239"/>
        <end position="250"/>
    </location>
</feature>
<dbReference type="OrthoDB" id="6513042at2759"/>
<dbReference type="InterPro" id="IPR027417">
    <property type="entry name" value="P-loop_NTPase"/>
</dbReference>
<dbReference type="EMBL" id="AP006496">
    <property type="protein sequence ID" value="BAM81223.1"/>
    <property type="molecule type" value="Genomic_DNA"/>
</dbReference>
<evidence type="ECO:0000259" key="4">
    <source>
        <dbReference type="Pfam" id="PF13087"/>
    </source>
</evidence>
<dbReference type="InterPro" id="IPR041679">
    <property type="entry name" value="DNA2/NAM7-like_C"/>
</dbReference>
<evidence type="ECO:0000313" key="5">
    <source>
        <dbReference type="EMBL" id="BAM81223.1"/>
    </source>
</evidence>
<proteinExistence type="predicted"/>
<evidence type="ECO:0000256" key="1">
    <source>
        <dbReference type="SAM" id="MobiDB-lite"/>
    </source>
</evidence>
<dbReference type="GeneID" id="16995342"/>
<dbReference type="STRING" id="280699.M1VJ22"/>
<feature type="region of interest" description="Disordered" evidence="1">
    <location>
        <begin position="210"/>
        <end position="262"/>
    </location>
</feature>
<sequence>MPTRLTSAGPQRWSVLYSFDVHRKSKRWKDGILQSSAVPGNEARVRLQLLDETVPTDESPESSSSACASRAHQRRRTVFSETVPRTKIDVSGEVFSLGNQILVQVLEPVESVEEDCKQAPPALRDSLSPRAASSDGESLQTGLQGTVRPANSTRRPLGVTGLRRLGRLPNSINSARSAGESHAEPYERVPPGPAWRQSCFDNAQSLSSTGLDLDQRERSVQASKTAAQFSRPKSSTNHKAGASVGAVKGGSAHEDSAPMQGPQNMIENGKRCPRVQLSDEQLLSMLAEDSPLDASGTAGAPQGSCFTRPQVSGCGIGPSAFAKDADASTEPPRFRVSASHPRLATCLPSSGAIDSVGVSVRHRSSASRQITNAQDLTLTFPRRSASSRKETADVGELCPGGRKPAGSSSSTQVSLQTTNTWNSIPAYRQEMLLLLAAQIQKQLDAQAEVLERACEQLLDHSSKQPAYAHIALPHRQGSALIVRHGVESFAVMSRTAKNAQRTRHGLHDETKQPPDDQLVPGTKYFLRFRPESRLDEFATCLDRDALWALGTRTAWREHFRSEHSSAVADGVTLVRSLYHGVSTVSGLLEVQPLGRCNRRIWRKQPCSVLVMCCACLPTELLCLDAFLNEEPFGRLHVLRQLVGSPVATTNTKQPQAQNDCLQQVPLRNEDQKSLESCGGQPFANADIPLVPSSAEPGTRSDSKPSSDPAVQLEGRQRTLFSLDSPCPSSGGVPTELASACAAQHQRLETVSSAWNLEQQQQQQQVIQACLNGVALIRSKDSQARGVDRPHLVAVHGAFGTGKTRTLVESILAMLEQQPSLRILVAAGTNVAVDNILLGLLQRGFKDFARAGNEGRMHPSVCEFTLKGFKKRFRRATVDNGRDSMQVHPASAGTNIAQAMSHEAPTVAPVDGEFPSPRDSTQVEQSMSALRKRVSGSGCRTGLMKLVSAPQICFTGNATSTKLCPQRRRDSCLDLRAPAEELDSETVEKASREAFRSRSVVGVTCASATQAILHGLRFDVVLVDEASQIMEPLALAPILELGADHVFVVIAGDERQLPPLMSGRSSEDVPDQCCISRSLLKRLGERADVLNLYLTVQFRCHPQIAQIASELAYGGAVRSAYPITAFPAAVPRLAPVTFVPIDGHDEASLDKSRFNRVEAQWIVRFLQRIARCSAMEPTQVGVICLYRAQAAIIQHLANASDNAELGHRPRISAAKIESSRWSMASVKISTIDAFQGGERKLIVLSTVCSCRSQGRQLLDSLERVNVALTRASHHLIITGHRLTLTSNPIWRRVLEHCEPLPPSLAGTALNTLDH</sequence>
<dbReference type="SUPFAM" id="SSF52540">
    <property type="entry name" value="P-loop containing nucleoside triphosphate hydrolases"/>
    <property type="match status" value="1"/>
</dbReference>
<reference evidence="5 6" key="1">
    <citation type="journal article" date="2004" name="Nature">
        <title>Genome sequence of the ultrasmall unicellular red alga Cyanidioschyzon merolae 10D.</title>
        <authorList>
            <person name="Matsuzaki M."/>
            <person name="Misumi O."/>
            <person name="Shin-i T."/>
            <person name="Maruyama S."/>
            <person name="Takahara M."/>
            <person name="Miyagishima S."/>
            <person name="Mori T."/>
            <person name="Nishida K."/>
            <person name="Yagisawa F."/>
            <person name="Nishida K."/>
            <person name="Yoshida Y."/>
            <person name="Nishimura Y."/>
            <person name="Nakao S."/>
            <person name="Kobayashi T."/>
            <person name="Momoyama Y."/>
            <person name="Higashiyama T."/>
            <person name="Minoda A."/>
            <person name="Sano M."/>
            <person name="Nomoto H."/>
            <person name="Oishi K."/>
            <person name="Hayashi H."/>
            <person name="Ohta F."/>
            <person name="Nishizaka S."/>
            <person name="Haga S."/>
            <person name="Miura S."/>
            <person name="Morishita T."/>
            <person name="Kabeya Y."/>
            <person name="Terasawa K."/>
            <person name="Suzuki Y."/>
            <person name="Ishii Y."/>
            <person name="Asakawa S."/>
            <person name="Takano H."/>
            <person name="Ohta N."/>
            <person name="Kuroiwa H."/>
            <person name="Tanaka K."/>
            <person name="Shimizu N."/>
            <person name="Sugano S."/>
            <person name="Sato N."/>
            <person name="Nozaki H."/>
            <person name="Ogasawara N."/>
            <person name="Kohara Y."/>
            <person name="Kuroiwa T."/>
        </authorList>
    </citation>
    <scope>NUCLEOTIDE SEQUENCE [LARGE SCALE GENOMIC DNA]</scope>
    <source>
        <strain evidence="5 6">10D</strain>
    </source>
</reference>
<feature type="region of interest" description="Disordered" evidence="1">
    <location>
        <begin position="53"/>
        <end position="78"/>
    </location>
</feature>
<dbReference type="Pfam" id="PF10382">
    <property type="entry name" value="ZGRF1-like_N"/>
    <property type="match status" value="1"/>
</dbReference>
<feature type="domain" description="5'-3' DNA helicase ZGRF1-like N-terminal" evidence="2">
    <location>
        <begin position="12"/>
        <end position="37"/>
    </location>
</feature>
<dbReference type="KEGG" id="cme:CYME_CMN106C"/>
<evidence type="ECO:0000313" key="6">
    <source>
        <dbReference type="Proteomes" id="UP000007014"/>
    </source>
</evidence>
<dbReference type="InterPro" id="IPR047187">
    <property type="entry name" value="SF1_C_Upf1"/>
</dbReference>
<dbReference type="eggNOG" id="KOG1802">
    <property type="taxonomic scope" value="Eukaryota"/>
</dbReference>
<feature type="region of interest" description="Disordered" evidence="1">
    <location>
        <begin position="688"/>
        <end position="711"/>
    </location>
</feature>
<feature type="compositionally biased region" description="Low complexity" evidence="1">
    <location>
        <begin position="153"/>
        <end position="169"/>
    </location>
</feature>
<dbReference type="Gene3D" id="3.40.50.300">
    <property type="entry name" value="P-loop containing nucleotide triphosphate hydrolases"/>
    <property type="match status" value="2"/>
</dbReference>
<name>M1VJ22_CYAM1</name>
<accession>M1VJ22</accession>
<evidence type="ECO:0000259" key="3">
    <source>
        <dbReference type="Pfam" id="PF13086"/>
    </source>
</evidence>